<feature type="domain" description="Capsule synthesis protein CapA" evidence="2">
    <location>
        <begin position="6"/>
        <end position="287"/>
    </location>
</feature>
<dbReference type="Proteomes" id="UP001499993">
    <property type="component" value="Unassembled WGS sequence"/>
</dbReference>
<protein>
    <submittedName>
        <fullName evidence="3">CapA family protein</fullName>
    </submittedName>
</protein>
<dbReference type="PANTHER" id="PTHR33393:SF11">
    <property type="entry name" value="POLYGLUTAMINE SYNTHESIS ACCESSORY PROTEIN RV0574C-RELATED"/>
    <property type="match status" value="1"/>
</dbReference>
<dbReference type="Gene3D" id="3.60.21.10">
    <property type="match status" value="1"/>
</dbReference>
<sequence length="366" mass="38238">MAAPVTVFLSGDVMLGRGVDQILPHPGDPGLRESVVRDARDYVGLAERSSGSVPAPVGFAWPWGAALEELEAAAPDARVVNVETAVTRGGDFAPGKAVHYRMDPANLPCLSAVRPDVCVLANNHVLDFGRRGLADTLAALEGAGLRAAGAGHHAAQARRPAAVPLPGGGRLLVFSLGAASSGVPPDWAAAGDRPGVDFLPGLGAASAAELADRIGRAKRPGDVAVASIHWGSNWGYGVEPGMRRFARALIDGGADIVHGHSSHHPRPLESYRGGLVLYGCGDLVNDYEGIPGYEAYRPGLRLLHLAVVEPGRGAAALRMVVLRARRMRLERAGTHEARWLQLTLDEASRGLGCRVRMAPDGALAAL</sequence>
<evidence type="ECO:0000259" key="2">
    <source>
        <dbReference type="SMART" id="SM00854"/>
    </source>
</evidence>
<keyword evidence="4" id="KW-1185">Reference proteome</keyword>
<dbReference type="SMART" id="SM00854">
    <property type="entry name" value="PGA_cap"/>
    <property type="match status" value="1"/>
</dbReference>
<comment type="similarity">
    <text evidence="1">Belongs to the CapA family.</text>
</comment>
<evidence type="ECO:0000313" key="4">
    <source>
        <dbReference type="Proteomes" id="UP001499993"/>
    </source>
</evidence>
<dbReference type="PANTHER" id="PTHR33393">
    <property type="entry name" value="POLYGLUTAMINE SYNTHESIS ACCESSORY PROTEIN RV0574C-RELATED"/>
    <property type="match status" value="1"/>
</dbReference>
<dbReference type="EMBL" id="BAABIK010000022">
    <property type="protein sequence ID" value="GAA4949713.1"/>
    <property type="molecule type" value="Genomic_DNA"/>
</dbReference>
<organism evidence="3 4">
    <name type="scientific">Streptomonospora halophila</name>
    <dbReference type="NCBI Taxonomy" id="427369"/>
    <lineage>
        <taxon>Bacteria</taxon>
        <taxon>Bacillati</taxon>
        <taxon>Actinomycetota</taxon>
        <taxon>Actinomycetes</taxon>
        <taxon>Streptosporangiales</taxon>
        <taxon>Nocardiopsidaceae</taxon>
        <taxon>Streptomonospora</taxon>
    </lineage>
</organism>
<evidence type="ECO:0000256" key="1">
    <source>
        <dbReference type="ARBA" id="ARBA00005662"/>
    </source>
</evidence>
<proteinExistence type="inferred from homology"/>
<comment type="caution">
    <text evidence="3">The sequence shown here is derived from an EMBL/GenBank/DDBJ whole genome shotgun (WGS) entry which is preliminary data.</text>
</comment>
<evidence type="ECO:0000313" key="3">
    <source>
        <dbReference type="EMBL" id="GAA4949713.1"/>
    </source>
</evidence>
<dbReference type="CDD" id="cd07381">
    <property type="entry name" value="MPP_CapA"/>
    <property type="match status" value="1"/>
</dbReference>
<accession>A0ABP9GSW7</accession>
<dbReference type="Pfam" id="PF09587">
    <property type="entry name" value="PGA_cap"/>
    <property type="match status" value="1"/>
</dbReference>
<dbReference type="InterPro" id="IPR029052">
    <property type="entry name" value="Metallo-depent_PP-like"/>
</dbReference>
<dbReference type="InterPro" id="IPR052169">
    <property type="entry name" value="CW_Biosynth-Accessory"/>
</dbReference>
<dbReference type="SUPFAM" id="SSF56300">
    <property type="entry name" value="Metallo-dependent phosphatases"/>
    <property type="match status" value="1"/>
</dbReference>
<gene>
    <name evidence="3" type="ORF">GCM10023224_37340</name>
</gene>
<name>A0ABP9GSW7_9ACTN</name>
<dbReference type="InterPro" id="IPR019079">
    <property type="entry name" value="Capsule_synth_CapA"/>
</dbReference>
<dbReference type="RefSeq" id="WP_345557792.1">
    <property type="nucleotide sequence ID" value="NZ_BAABIK010000022.1"/>
</dbReference>
<reference evidence="4" key="1">
    <citation type="journal article" date="2019" name="Int. J. Syst. Evol. Microbiol.">
        <title>The Global Catalogue of Microorganisms (GCM) 10K type strain sequencing project: providing services to taxonomists for standard genome sequencing and annotation.</title>
        <authorList>
            <consortium name="The Broad Institute Genomics Platform"/>
            <consortium name="The Broad Institute Genome Sequencing Center for Infectious Disease"/>
            <person name="Wu L."/>
            <person name="Ma J."/>
        </authorList>
    </citation>
    <scope>NUCLEOTIDE SEQUENCE [LARGE SCALE GENOMIC DNA]</scope>
    <source>
        <strain evidence="4">JCM 18123</strain>
    </source>
</reference>